<dbReference type="EMBL" id="CP022684">
    <property type="protein sequence ID" value="AUM12456.1"/>
    <property type="molecule type" value="Genomic_DNA"/>
</dbReference>
<dbReference type="KEGG" id="kak:Kalk_08495"/>
<evidence type="ECO:0000313" key="1">
    <source>
        <dbReference type="EMBL" id="AUM12456.1"/>
    </source>
</evidence>
<dbReference type="PANTHER" id="PTHR41247:SF1">
    <property type="entry name" value="HTH-TYPE TRANSCRIPTIONAL REPRESSOR YCNK"/>
    <property type="match status" value="1"/>
</dbReference>
<accession>A0A2K9LJB9</accession>
<dbReference type="OrthoDB" id="982633at2"/>
<gene>
    <name evidence="1" type="ORF">Kalk_08495</name>
</gene>
<keyword evidence="2" id="KW-1185">Reference proteome</keyword>
<dbReference type="InterPro" id="IPR008719">
    <property type="entry name" value="N2O_reductase_NosL"/>
</dbReference>
<evidence type="ECO:0000313" key="2">
    <source>
        <dbReference type="Proteomes" id="UP000235116"/>
    </source>
</evidence>
<dbReference type="PANTHER" id="PTHR41247">
    <property type="entry name" value="HTH-TYPE TRANSCRIPTIONAL REPRESSOR YCNK"/>
    <property type="match status" value="1"/>
</dbReference>
<dbReference type="AlphaFoldDB" id="A0A2K9LJB9"/>
<dbReference type="Proteomes" id="UP000235116">
    <property type="component" value="Chromosome"/>
</dbReference>
<dbReference type="Gene3D" id="3.30.70.2060">
    <property type="match status" value="1"/>
</dbReference>
<proteinExistence type="predicted"/>
<name>A0A2K9LJB9_9GAMM</name>
<evidence type="ECO:0008006" key="3">
    <source>
        <dbReference type="Google" id="ProtNLM"/>
    </source>
</evidence>
<reference evidence="2" key="1">
    <citation type="submission" date="2017-08" db="EMBL/GenBank/DDBJ databases">
        <title>Direct submision.</title>
        <authorList>
            <person name="Kim S.-J."/>
            <person name="Rhee S.-K."/>
        </authorList>
    </citation>
    <scope>NUCLEOTIDE SEQUENCE [LARGE SCALE GENOMIC DNA]</scope>
    <source>
        <strain evidence="2">GI5</strain>
    </source>
</reference>
<dbReference type="SUPFAM" id="SSF160387">
    <property type="entry name" value="NosL/MerB-like"/>
    <property type="match status" value="1"/>
</dbReference>
<protein>
    <recommendedName>
        <fullName evidence="3">Nitrous oxide reductase accessory protein NosL</fullName>
    </recommendedName>
</protein>
<organism evidence="1 2">
    <name type="scientific">Ketobacter alkanivorans</name>
    <dbReference type="NCBI Taxonomy" id="1917421"/>
    <lineage>
        <taxon>Bacteria</taxon>
        <taxon>Pseudomonadati</taxon>
        <taxon>Pseudomonadota</taxon>
        <taxon>Gammaproteobacteria</taxon>
        <taxon>Pseudomonadales</taxon>
        <taxon>Ketobacteraceae</taxon>
        <taxon>Ketobacter</taxon>
    </lineage>
</organism>
<sequence length="158" mass="17600">MTKLLYLCVAVLGIMGCQPQEETAPMHPQPFVSGDECHLCGMAITGFPGPKGQAFTGRPLSVVKFCSTRDLISWYLQPENHPNTKALFVHDMARSDWQHPDDRHLIDARSAWYVVGSNQTGAMGPTLASFAQQKDAETFANQQDGEVISFYELRLDRL</sequence>
<dbReference type="PROSITE" id="PS51257">
    <property type="entry name" value="PROKAR_LIPOPROTEIN"/>
    <property type="match status" value="1"/>
</dbReference>
<dbReference type="Pfam" id="PF05573">
    <property type="entry name" value="NosL"/>
    <property type="match status" value="1"/>
</dbReference>
<dbReference type="Gene3D" id="3.30.70.2050">
    <property type="match status" value="1"/>
</dbReference>
<dbReference type="RefSeq" id="WP_101893824.1">
    <property type="nucleotide sequence ID" value="NZ_CP022684.1"/>
</dbReference>